<proteinExistence type="inferred from homology"/>
<evidence type="ECO:0000256" key="3">
    <source>
        <dbReference type="ARBA" id="ARBA00022490"/>
    </source>
</evidence>
<evidence type="ECO:0008006" key="7">
    <source>
        <dbReference type="Google" id="ProtNLM"/>
    </source>
</evidence>
<protein>
    <recommendedName>
        <fullName evidence="7">ESAT-6 protein secretion system EspG family protein</fullName>
    </recommendedName>
</protein>
<accession>A0A840NHJ1</accession>
<dbReference type="InterPro" id="IPR025734">
    <property type="entry name" value="EspG"/>
</dbReference>
<reference evidence="5 6" key="1">
    <citation type="submission" date="2020-08" db="EMBL/GenBank/DDBJ databases">
        <title>Sequencing the genomes of 1000 actinobacteria strains.</title>
        <authorList>
            <person name="Klenk H.-P."/>
        </authorList>
    </citation>
    <scope>NUCLEOTIDE SEQUENCE [LARGE SCALE GENOMIC DNA]</scope>
    <source>
        <strain evidence="5 6">DSM 45582</strain>
    </source>
</reference>
<evidence type="ECO:0000256" key="4">
    <source>
        <dbReference type="ARBA" id="ARBA00023186"/>
    </source>
</evidence>
<comment type="subcellular location">
    <subcellularLocation>
        <location evidence="1">Cytoplasm</location>
    </subcellularLocation>
</comment>
<organism evidence="5 6">
    <name type="scientific">Saccharopolyspora gloriosae</name>
    <dbReference type="NCBI Taxonomy" id="455344"/>
    <lineage>
        <taxon>Bacteria</taxon>
        <taxon>Bacillati</taxon>
        <taxon>Actinomycetota</taxon>
        <taxon>Actinomycetes</taxon>
        <taxon>Pseudonocardiales</taxon>
        <taxon>Pseudonocardiaceae</taxon>
        <taxon>Saccharopolyspora</taxon>
    </lineage>
</organism>
<name>A0A840NHJ1_9PSEU</name>
<keyword evidence="4" id="KW-0143">Chaperone</keyword>
<comment type="caution">
    <text evidence="5">The sequence shown here is derived from an EMBL/GenBank/DDBJ whole genome shotgun (WGS) entry which is preliminary data.</text>
</comment>
<dbReference type="AlphaFoldDB" id="A0A840NHJ1"/>
<evidence type="ECO:0000256" key="1">
    <source>
        <dbReference type="ARBA" id="ARBA00004496"/>
    </source>
</evidence>
<keyword evidence="3" id="KW-0963">Cytoplasm</keyword>
<gene>
    <name evidence="5" type="ORF">BJ969_000815</name>
</gene>
<sequence>MSSEPDFALSAYEFDLVMGSLGLGRAPYPLRVPSIGATMEERAELAGEVLRKLAARDLASGDRLDAELEGLLRLLSDHEFSVDVVGAADGPVRALAAVNARGGVLAMLTDDQVWLWGFRPRALASVAVGVLAPADAGRGRGFTVRKETLAKVADSEDDFGDDPFGGDLDDRTALLRAGMPAEDVDALLELATNRRAGGQIGVSGGGRRAATLVTWFDTHQGRYLVVNEGEWLSIMPADHGRIEQRVADVMSTVDFEDLLDR</sequence>
<keyword evidence="6" id="KW-1185">Reference proteome</keyword>
<evidence type="ECO:0000313" key="5">
    <source>
        <dbReference type="EMBL" id="MBB5067727.1"/>
    </source>
</evidence>
<dbReference type="Pfam" id="PF14011">
    <property type="entry name" value="ESX-1_EspG"/>
    <property type="match status" value="1"/>
</dbReference>
<dbReference type="EMBL" id="JACHIV010000001">
    <property type="protein sequence ID" value="MBB5067727.1"/>
    <property type="molecule type" value="Genomic_DNA"/>
</dbReference>
<dbReference type="Proteomes" id="UP000580474">
    <property type="component" value="Unassembled WGS sequence"/>
</dbReference>
<evidence type="ECO:0000256" key="2">
    <source>
        <dbReference type="ARBA" id="ARBA00006411"/>
    </source>
</evidence>
<evidence type="ECO:0000313" key="6">
    <source>
        <dbReference type="Proteomes" id="UP000580474"/>
    </source>
</evidence>
<comment type="similarity">
    <text evidence="2">Belongs to the EspG family.</text>
</comment>
<dbReference type="RefSeq" id="WP_184477447.1">
    <property type="nucleotide sequence ID" value="NZ_JACHIV010000001.1"/>
</dbReference>